<sequence>MKDRKRSGPGRSSGKYNRWLSGASSELDKYGRFGALSVLRIHGLGILTPYILSDFSGTGSSLKGWRRALLDSTQSSFSEDRILRCVVRRTMDISLEWGVGLVSSVEPKLRRFRCV</sequence>
<accession>A0ABU6TRI2</accession>
<dbReference type="Proteomes" id="UP001341840">
    <property type="component" value="Unassembled WGS sequence"/>
</dbReference>
<evidence type="ECO:0000313" key="2">
    <source>
        <dbReference type="Proteomes" id="UP001341840"/>
    </source>
</evidence>
<organism evidence="1 2">
    <name type="scientific">Stylosanthes scabra</name>
    <dbReference type="NCBI Taxonomy" id="79078"/>
    <lineage>
        <taxon>Eukaryota</taxon>
        <taxon>Viridiplantae</taxon>
        <taxon>Streptophyta</taxon>
        <taxon>Embryophyta</taxon>
        <taxon>Tracheophyta</taxon>
        <taxon>Spermatophyta</taxon>
        <taxon>Magnoliopsida</taxon>
        <taxon>eudicotyledons</taxon>
        <taxon>Gunneridae</taxon>
        <taxon>Pentapetalae</taxon>
        <taxon>rosids</taxon>
        <taxon>fabids</taxon>
        <taxon>Fabales</taxon>
        <taxon>Fabaceae</taxon>
        <taxon>Papilionoideae</taxon>
        <taxon>50 kb inversion clade</taxon>
        <taxon>dalbergioids sensu lato</taxon>
        <taxon>Dalbergieae</taxon>
        <taxon>Pterocarpus clade</taxon>
        <taxon>Stylosanthes</taxon>
    </lineage>
</organism>
<comment type="caution">
    <text evidence="1">The sequence shown here is derived from an EMBL/GenBank/DDBJ whole genome shotgun (WGS) entry which is preliminary data.</text>
</comment>
<evidence type="ECO:0000313" key="1">
    <source>
        <dbReference type="EMBL" id="MED6151440.1"/>
    </source>
</evidence>
<protein>
    <submittedName>
        <fullName evidence="1">Uncharacterized protein</fullName>
    </submittedName>
</protein>
<reference evidence="1 2" key="1">
    <citation type="journal article" date="2023" name="Plants (Basel)">
        <title>Bridging the Gap: Combining Genomics and Transcriptomics Approaches to Understand Stylosanthes scabra, an Orphan Legume from the Brazilian Caatinga.</title>
        <authorList>
            <person name="Ferreira-Neto J.R.C."/>
            <person name="da Silva M.D."/>
            <person name="Binneck E."/>
            <person name="de Melo N.F."/>
            <person name="da Silva R.H."/>
            <person name="de Melo A.L.T.M."/>
            <person name="Pandolfi V."/>
            <person name="Bustamante F.O."/>
            <person name="Brasileiro-Vidal A.C."/>
            <person name="Benko-Iseppon A.M."/>
        </authorList>
    </citation>
    <scope>NUCLEOTIDE SEQUENCE [LARGE SCALE GENOMIC DNA]</scope>
    <source>
        <tissue evidence="1">Leaves</tissue>
    </source>
</reference>
<proteinExistence type="predicted"/>
<dbReference type="EMBL" id="JASCZI010091893">
    <property type="protein sequence ID" value="MED6151440.1"/>
    <property type="molecule type" value="Genomic_DNA"/>
</dbReference>
<keyword evidence="2" id="KW-1185">Reference proteome</keyword>
<name>A0ABU6TRI2_9FABA</name>
<gene>
    <name evidence="1" type="ORF">PIB30_082542</name>
</gene>